<dbReference type="EMBL" id="GBRH01202106">
    <property type="protein sequence ID" value="JAD95789.1"/>
    <property type="molecule type" value="Transcribed_RNA"/>
</dbReference>
<organism evidence="2">
    <name type="scientific">Arundo donax</name>
    <name type="common">Giant reed</name>
    <name type="synonym">Donax arundinaceus</name>
    <dbReference type="NCBI Taxonomy" id="35708"/>
    <lineage>
        <taxon>Eukaryota</taxon>
        <taxon>Viridiplantae</taxon>
        <taxon>Streptophyta</taxon>
        <taxon>Embryophyta</taxon>
        <taxon>Tracheophyta</taxon>
        <taxon>Spermatophyta</taxon>
        <taxon>Magnoliopsida</taxon>
        <taxon>Liliopsida</taxon>
        <taxon>Poales</taxon>
        <taxon>Poaceae</taxon>
        <taxon>PACMAD clade</taxon>
        <taxon>Arundinoideae</taxon>
        <taxon>Arundineae</taxon>
        <taxon>Arundo</taxon>
    </lineage>
</organism>
<accession>A0A0A9E4T7</accession>
<protein>
    <submittedName>
        <fullName evidence="2">Uncharacterized protein</fullName>
    </submittedName>
</protein>
<feature type="compositionally biased region" description="Basic residues" evidence="1">
    <location>
        <begin position="64"/>
        <end position="74"/>
    </location>
</feature>
<evidence type="ECO:0000313" key="2">
    <source>
        <dbReference type="EMBL" id="JAD95789.1"/>
    </source>
</evidence>
<dbReference type="AlphaFoldDB" id="A0A0A9E4T7"/>
<evidence type="ECO:0000256" key="1">
    <source>
        <dbReference type="SAM" id="MobiDB-lite"/>
    </source>
</evidence>
<feature type="compositionally biased region" description="Basic and acidic residues" evidence="1">
    <location>
        <begin position="51"/>
        <end position="63"/>
    </location>
</feature>
<sequence>MTAAAAVFGEGAVRFEPQARAEQVVLGVAGEGVHEAEPHRLRVPGPRRARRPEQQRLGVERRSRAPRRLAVRRALRGEPDE</sequence>
<reference evidence="2" key="1">
    <citation type="submission" date="2014-09" db="EMBL/GenBank/DDBJ databases">
        <authorList>
            <person name="Magalhaes I.L.F."/>
            <person name="Oliveira U."/>
            <person name="Santos F.R."/>
            <person name="Vidigal T.H.D.A."/>
            <person name="Brescovit A.D."/>
            <person name="Santos A.J."/>
        </authorList>
    </citation>
    <scope>NUCLEOTIDE SEQUENCE</scope>
    <source>
        <tissue evidence="2">Shoot tissue taken approximately 20 cm above the soil surface</tissue>
    </source>
</reference>
<reference evidence="2" key="2">
    <citation type="journal article" date="2015" name="Data Brief">
        <title>Shoot transcriptome of the giant reed, Arundo donax.</title>
        <authorList>
            <person name="Barrero R.A."/>
            <person name="Guerrero F.D."/>
            <person name="Moolhuijzen P."/>
            <person name="Goolsby J.A."/>
            <person name="Tidwell J."/>
            <person name="Bellgard S.E."/>
            <person name="Bellgard M.I."/>
        </authorList>
    </citation>
    <scope>NUCLEOTIDE SEQUENCE</scope>
    <source>
        <tissue evidence="2">Shoot tissue taken approximately 20 cm above the soil surface</tissue>
    </source>
</reference>
<feature type="region of interest" description="Disordered" evidence="1">
    <location>
        <begin position="36"/>
        <end position="81"/>
    </location>
</feature>
<name>A0A0A9E4T7_ARUDO</name>
<proteinExistence type="predicted"/>
<feature type="compositionally biased region" description="Basic residues" evidence="1">
    <location>
        <begin position="41"/>
        <end position="50"/>
    </location>
</feature>